<evidence type="ECO:0000256" key="8">
    <source>
        <dbReference type="ARBA" id="ARBA00047883"/>
    </source>
</evidence>
<dbReference type="InterPro" id="IPR022998">
    <property type="entry name" value="ThiamineP_synth_TenI"/>
</dbReference>
<feature type="binding site" evidence="9">
    <location>
        <position position="109"/>
    </location>
    <ligand>
        <name>4-amino-2-methyl-5-(diphosphooxymethyl)pyrimidine</name>
        <dbReference type="ChEBI" id="CHEBI:57841"/>
    </ligand>
</feature>
<feature type="domain" description="Thiamine phosphate synthase/TenI" evidence="12">
    <location>
        <begin position="8"/>
        <end position="193"/>
    </location>
</feature>
<comment type="caution">
    <text evidence="13">The sequence shown here is derived from an EMBL/GenBank/DDBJ whole genome shotgun (WGS) entry which is preliminary data.</text>
</comment>
<dbReference type="Gene3D" id="3.20.20.70">
    <property type="entry name" value="Aldolase class I"/>
    <property type="match status" value="1"/>
</dbReference>
<dbReference type="GO" id="GO:0004789">
    <property type="term" value="F:thiamine-phosphate diphosphorylase activity"/>
    <property type="evidence" value="ECO:0007669"/>
    <property type="project" value="UniProtKB-EC"/>
</dbReference>
<feature type="binding site" evidence="9">
    <location>
        <begin position="135"/>
        <end position="137"/>
    </location>
    <ligand>
        <name>2-[(2R,5Z)-2-carboxy-4-methylthiazol-5(2H)-ylidene]ethyl phosphate</name>
        <dbReference type="ChEBI" id="CHEBI:62899"/>
    </ligand>
</feature>
<feature type="binding site" evidence="9">
    <location>
        <position position="70"/>
    </location>
    <ligand>
        <name>4-amino-2-methyl-5-(diphosphooxymethyl)pyrimidine</name>
        <dbReference type="ChEBI" id="CHEBI:57841"/>
    </ligand>
</feature>
<keyword evidence="2 9" id="KW-0808">Transferase</keyword>
<evidence type="ECO:0000256" key="5">
    <source>
        <dbReference type="ARBA" id="ARBA00022977"/>
    </source>
</evidence>
<reference evidence="14" key="1">
    <citation type="journal article" date="2019" name="Int. J. Syst. Evol. Microbiol.">
        <title>The Global Catalogue of Microorganisms (GCM) 10K type strain sequencing project: providing services to taxonomists for standard genome sequencing and annotation.</title>
        <authorList>
            <consortium name="The Broad Institute Genomics Platform"/>
            <consortium name="The Broad Institute Genome Sequencing Center for Infectious Disease"/>
            <person name="Wu L."/>
            <person name="Ma J."/>
        </authorList>
    </citation>
    <scope>NUCLEOTIDE SEQUENCE [LARGE SCALE GENOMIC DNA]</scope>
    <source>
        <strain evidence="14">CCUG 60023</strain>
    </source>
</reference>
<evidence type="ECO:0000313" key="13">
    <source>
        <dbReference type="EMBL" id="MFD0915838.1"/>
    </source>
</evidence>
<comment type="similarity">
    <text evidence="9 10">Belongs to the thiamine-phosphate synthase family.</text>
</comment>
<evidence type="ECO:0000256" key="7">
    <source>
        <dbReference type="ARBA" id="ARBA00047851"/>
    </source>
</evidence>
<dbReference type="EMBL" id="JBHTJV010000003">
    <property type="protein sequence ID" value="MFD0915838.1"/>
    <property type="molecule type" value="Genomic_DNA"/>
</dbReference>
<evidence type="ECO:0000256" key="10">
    <source>
        <dbReference type="RuleBase" id="RU003826"/>
    </source>
</evidence>
<proteinExistence type="inferred from homology"/>
<keyword evidence="14" id="KW-1185">Reference proteome</keyword>
<dbReference type="InterPro" id="IPR034291">
    <property type="entry name" value="TMP_synthase"/>
</dbReference>
<evidence type="ECO:0000313" key="14">
    <source>
        <dbReference type="Proteomes" id="UP001597101"/>
    </source>
</evidence>
<dbReference type="RefSeq" id="WP_377211684.1">
    <property type="nucleotide sequence ID" value="NZ_JBHTJV010000003.1"/>
</dbReference>
<comment type="pathway">
    <text evidence="1 9 11">Cofactor biosynthesis; thiamine diphosphate biosynthesis; thiamine phosphate from 4-amino-2-methyl-5-diphosphomethylpyrimidine and 4-methyl-5-(2-phosphoethyl)-thiazole: step 1/1.</text>
</comment>
<dbReference type="HAMAP" id="MF_00097">
    <property type="entry name" value="TMP_synthase"/>
    <property type="match status" value="1"/>
</dbReference>
<evidence type="ECO:0000256" key="2">
    <source>
        <dbReference type="ARBA" id="ARBA00022679"/>
    </source>
</evidence>
<feature type="binding site" evidence="9">
    <location>
        <begin position="38"/>
        <end position="42"/>
    </location>
    <ligand>
        <name>4-amino-2-methyl-5-(diphosphooxymethyl)pyrimidine</name>
        <dbReference type="ChEBI" id="CHEBI:57841"/>
    </ligand>
</feature>
<sequence>MNPTDISLYAILDPARSKGRPLADLAAQAADGGATIFQYRDKTGDTRTMLANARAIIEALNPFNVPLLINDRVDIALASGAQGVHVGQSDMPARDARRLLGPDAIIGLTIKEMQHVHEAPLEVLDYACMGGVFDTLSKDNPRAIGIDGWQELAQPFRAKMPALPVGAIAGIDHSNAAEVIEAGADGVAVISALFMADDVRRATEELKEIIEGARP</sequence>
<comment type="catalytic activity">
    <reaction evidence="6 9 10">
        <text>4-methyl-5-(2-phosphooxyethyl)-thiazole + 4-amino-2-methyl-5-(diphosphooxymethyl)pyrimidine + H(+) = thiamine phosphate + diphosphate</text>
        <dbReference type="Rhea" id="RHEA:22328"/>
        <dbReference type="ChEBI" id="CHEBI:15378"/>
        <dbReference type="ChEBI" id="CHEBI:33019"/>
        <dbReference type="ChEBI" id="CHEBI:37575"/>
        <dbReference type="ChEBI" id="CHEBI:57841"/>
        <dbReference type="ChEBI" id="CHEBI:58296"/>
        <dbReference type="EC" id="2.5.1.3"/>
    </reaction>
</comment>
<dbReference type="SUPFAM" id="SSF51391">
    <property type="entry name" value="Thiamin phosphate synthase"/>
    <property type="match status" value="1"/>
</dbReference>
<dbReference type="PANTHER" id="PTHR20857:SF15">
    <property type="entry name" value="THIAMINE-PHOSPHATE SYNTHASE"/>
    <property type="match status" value="1"/>
</dbReference>
<dbReference type="PANTHER" id="PTHR20857">
    <property type="entry name" value="THIAMINE-PHOSPHATE PYROPHOSPHORYLASE"/>
    <property type="match status" value="1"/>
</dbReference>
<feature type="binding site" evidence="9">
    <location>
        <position position="71"/>
    </location>
    <ligand>
        <name>Mg(2+)</name>
        <dbReference type="ChEBI" id="CHEBI:18420"/>
    </ligand>
</feature>
<keyword evidence="3 9" id="KW-0479">Metal-binding</keyword>
<dbReference type="Proteomes" id="UP001597101">
    <property type="component" value="Unassembled WGS sequence"/>
</dbReference>
<keyword evidence="4 9" id="KW-0460">Magnesium</keyword>
<dbReference type="InterPro" id="IPR036206">
    <property type="entry name" value="ThiamineP_synth_sf"/>
</dbReference>
<feature type="binding site" evidence="9">
    <location>
        <begin position="190"/>
        <end position="191"/>
    </location>
    <ligand>
        <name>2-[(2R,5Z)-2-carboxy-4-methylthiazol-5(2H)-ylidene]ethyl phosphate</name>
        <dbReference type="ChEBI" id="CHEBI:62899"/>
    </ligand>
</feature>
<organism evidence="13 14">
    <name type="scientific">Pseudahrensia aquimaris</name>
    <dbReference type="NCBI Taxonomy" id="744461"/>
    <lineage>
        <taxon>Bacteria</taxon>
        <taxon>Pseudomonadati</taxon>
        <taxon>Pseudomonadota</taxon>
        <taxon>Alphaproteobacteria</taxon>
        <taxon>Hyphomicrobiales</taxon>
        <taxon>Ahrensiaceae</taxon>
        <taxon>Pseudahrensia</taxon>
    </lineage>
</organism>
<evidence type="ECO:0000256" key="6">
    <source>
        <dbReference type="ARBA" id="ARBA00047334"/>
    </source>
</evidence>
<feature type="binding site" evidence="9">
    <location>
        <position position="138"/>
    </location>
    <ligand>
        <name>4-amino-2-methyl-5-(diphosphooxymethyl)pyrimidine</name>
        <dbReference type="ChEBI" id="CHEBI:57841"/>
    </ligand>
</feature>
<name>A0ABW3FDP5_9HYPH</name>
<gene>
    <name evidence="9 13" type="primary">thiE</name>
    <name evidence="13" type="ORF">ACFQ14_05410</name>
</gene>
<evidence type="ECO:0000259" key="12">
    <source>
        <dbReference type="Pfam" id="PF02581"/>
    </source>
</evidence>
<dbReference type="CDD" id="cd00564">
    <property type="entry name" value="TMP_TenI"/>
    <property type="match status" value="1"/>
</dbReference>
<dbReference type="InterPro" id="IPR013785">
    <property type="entry name" value="Aldolase_TIM"/>
</dbReference>
<comment type="catalytic activity">
    <reaction evidence="8 9 10">
        <text>2-[(2R,5Z)-2-carboxy-4-methylthiazol-5(2H)-ylidene]ethyl phosphate + 4-amino-2-methyl-5-(diphosphooxymethyl)pyrimidine + 2 H(+) = thiamine phosphate + CO2 + diphosphate</text>
        <dbReference type="Rhea" id="RHEA:47844"/>
        <dbReference type="ChEBI" id="CHEBI:15378"/>
        <dbReference type="ChEBI" id="CHEBI:16526"/>
        <dbReference type="ChEBI" id="CHEBI:33019"/>
        <dbReference type="ChEBI" id="CHEBI:37575"/>
        <dbReference type="ChEBI" id="CHEBI:57841"/>
        <dbReference type="ChEBI" id="CHEBI:62899"/>
        <dbReference type="EC" id="2.5.1.3"/>
    </reaction>
</comment>
<comment type="cofactor">
    <cofactor evidence="9">
        <name>Mg(2+)</name>
        <dbReference type="ChEBI" id="CHEBI:18420"/>
    </cofactor>
    <text evidence="9">Binds 1 Mg(2+) ion per subunit.</text>
</comment>
<evidence type="ECO:0000256" key="1">
    <source>
        <dbReference type="ARBA" id="ARBA00005165"/>
    </source>
</evidence>
<dbReference type="NCBIfam" id="TIGR00693">
    <property type="entry name" value="thiE"/>
    <property type="match status" value="1"/>
</dbReference>
<evidence type="ECO:0000256" key="11">
    <source>
        <dbReference type="RuleBase" id="RU004253"/>
    </source>
</evidence>
<feature type="binding site" evidence="9">
    <location>
        <position position="170"/>
    </location>
    <ligand>
        <name>2-[(2R,5Z)-2-carboxy-4-methylthiazol-5(2H)-ylidene]ethyl phosphate</name>
        <dbReference type="ChEBI" id="CHEBI:62899"/>
    </ligand>
</feature>
<keyword evidence="5 9" id="KW-0784">Thiamine biosynthesis</keyword>
<dbReference type="Pfam" id="PF02581">
    <property type="entry name" value="TMP-TENI"/>
    <property type="match status" value="1"/>
</dbReference>
<accession>A0ABW3FDP5</accession>
<comment type="function">
    <text evidence="9">Condenses 4-methyl-5-(beta-hydroxyethyl)thiazole monophosphate (THZ-P) and 2-methyl-4-amino-5-hydroxymethyl pyrimidine pyrophosphate (HMP-PP) to form thiamine monophosphate (TMP).</text>
</comment>
<evidence type="ECO:0000256" key="9">
    <source>
        <dbReference type="HAMAP-Rule" id="MF_00097"/>
    </source>
</evidence>
<protein>
    <recommendedName>
        <fullName evidence="9">Thiamine-phosphate synthase</fullName>
        <shortName evidence="9">TP synthase</shortName>
        <shortName evidence="9">TPS</shortName>
        <ecNumber evidence="9">2.5.1.3</ecNumber>
    </recommendedName>
    <alternativeName>
        <fullName evidence="9">Thiamine-phosphate pyrophosphorylase</fullName>
        <shortName evidence="9">TMP pyrophosphorylase</shortName>
        <shortName evidence="9">TMP-PPase</shortName>
    </alternativeName>
</protein>
<evidence type="ECO:0000256" key="4">
    <source>
        <dbReference type="ARBA" id="ARBA00022842"/>
    </source>
</evidence>
<comment type="catalytic activity">
    <reaction evidence="7 9 10">
        <text>2-(2-carboxy-4-methylthiazol-5-yl)ethyl phosphate + 4-amino-2-methyl-5-(diphosphooxymethyl)pyrimidine + 2 H(+) = thiamine phosphate + CO2 + diphosphate</text>
        <dbReference type="Rhea" id="RHEA:47848"/>
        <dbReference type="ChEBI" id="CHEBI:15378"/>
        <dbReference type="ChEBI" id="CHEBI:16526"/>
        <dbReference type="ChEBI" id="CHEBI:33019"/>
        <dbReference type="ChEBI" id="CHEBI:37575"/>
        <dbReference type="ChEBI" id="CHEBI:57841"/>
        <dbReference type="ChEBI" id="CHEBI:62890"/>
        <dbReference type="EC" id="2.5.1.3"/>
    </reaction>
</comment>
<evidence type="ECO:0000256" key="3">
    <source>
        <dbReference type="ARBA" id="ARBA00022723"/>
    </source>
</evidence>
<dbReference type="EC" id="2.5.1.3" evidence="9"/>
<feature type="binding site" evidence="9">
    <location>
        <position position="90"/>
    </location>
    <ligand>
        <name>Mg(2+)</name>
        <dbReference type="ChEBI" id="CHEBI:18420"/>
    </ligand>
</feature>